<proteinExistence type="predicted"/>
<protein>
    <submittedName>
        <fullName evidence="1">Uncharacterized protein</fullName>
    </submittedName>
</protein>
<reference evidence="1 2" key="1">
    <citation type="journal article" date="2007" name="Int. J. Syst. Evol. Microbiol.">
        <title>Chryseobacterium flavum sp. nov., isolated from polluted soil.</title>
        <authorList>
            <person name="Zhou Y."/>
            <person name="Dong J."/>
            <person name="Wang X."/>
            <person name="Huang X."/>
            <person name="Zhang K.Y."/>
            <person name="Zhang Y.Q."/>
            <person name="Guo Y.F."/>
            <person name="Lai R."/>
            <person name="Li W.J."/>
        </authorList>
    </citation>
    <scope>NUCLEOTIDE SEQUENCE [LARGE SCALE GENOMIC DNA]</scope>
    <source>
        <strain evidence="1 2">KCTC 12877</strain>
    </source>
</reference>
<dbReference type="OrthoDB" id="1362060at2"/>
<sequence length="271" mass="31697">MKIILSFLLFSTLLSCSKEKQVSSDNTSIESLTTADTIKNDTLKSNQPKEEIFKFVTELCDNRGYYDISKYSREEIEGVYKLWFELNDSLLDTPSVFNLNDLQEIRRDKDKILAKLDKDFAEKKALLQNLKVVNTPYWQNIKKLKYEELIQRYEMEKLQILAYSDPSVLLKSNICKVFSKALNSDDEQMVKEWRNLREQMSKQNADPERIMTDFNNHLNSPDKRDYAIIDLITFGWGNCANDKIPSPPHDEKMNNEFNSLFIKVDSDCDEP</sequence>
<dbReference type="AlphaFoldDB" id="A0A3D9CL71"/>
<name>A0A3D9CL71_9FLAO</name>
<accession>A0A3D9CL71</accession>
<dbReference type="EMBL" id="QNUE01000008">
    <property type="protein sequence ID" value="REC66516.1"/>
    <property type="molecule type" value="Genomic_DNA"/>
</dbReference>
<evidence type="ECO:0000313" key="1">
    <source>
        <dbReference type="EMBL" id="REC66516.1"/>
    </source>
</evidence>
<evidence type="ECO:0000313" key="2">
    <source>
        <dbReference type="Proteomes" id="UP000256769"/>
    </source>
</evidence>
<dbReference type="PROSITE" id="PS51257">
    <property type="entry name" value="PROKAR_LIPOPROTEIN"/>
    <property type="match status" value="1"/>
</dbReference>
<dbReference type="RefSeq" id="WP_115960040.1">
    <property type="nucleotide sequence ID" value="NZ_CBCRVL010000013.1"/>
</dbReference>
<keyword evidence="2" id="KW-1185">Reference proteome</keyword>
<dbReference type="Proteomes" id="UP000256769">
    <property type="component" value="Unassembled WGS sequence"/>
</dbReference>
<comment type="caution">
    <text evidence="1">The sequence shown here is derived from an EMBL/GenBank/DDBJ whole genome shotgun (WGS) entry which is preliminary data.</text>
</comment>
<organism evidence="1 2">
    <name type="scientific">Chryseobacterium flavum</name>
    <dbReference type="NCBI Taxonomy" id="415851"/>
    <lineage>
        <taxon>Bacteria</taxon>
        <taxon>Pseudomonadati</taxon>
        <taxon>Bacteroidota</taxon>
        <taxon>Flavobacteriia</taxon>
        <taxon>Flavobacteriales</taxon>
        <taxon>Weeksellaceae</taxon>
        <taxon>Chryseobacterium group</taxon>
        <taxon>Chryseobacterium</taxon>
    </lineage>
</organism>
<gene>
    <name evidence="1" type="ORF">DRF59_11825</name>
</gene>